<evidence type="ECO:0000313" key="3">
    <source>
        <dbReference type="Proteomes" id="UP000267376"/>
    </source>
</evidence>
<feature type="transmembrane region" description="Helical" evidence="1">
    <location>
        <begin position="6"/>
        <end position="26"/>
    </location>
</feature>
<protein>
    <submittedName>
        <fullName evidence="2">TMhelix containing protein</fullName>
    </submittedName>
</protein>
<dbReference type="Proteomes" id="UP000267376">
    <property type="component" value="Segment"/>
</dbReference>
<evidence type="ECO:0000313" key="2">
    <source>
        <dbReference type="EMBL" id="AUR92066.1"/>
    </source>
</evidence>
<keyword evidence="1" id="KW-1133">Transmembrane helix</keyword>
<accession>A0A2I7REI6</accession>
<name>A0A2I7REI6_9CAUD</name>
<evidence type="ECO:0000256" key="1">
    <source>
        <dbReference type="SAM" id="Phobius"/>
    </source>
</evidence>
<keyword evidence="3" id="KW-1185">Reference proteome</keyword>
<dbReference type="EMBL" id="MG592536">
    <property type="protein sequence ID" value="AUR92066.1"/>
    <property type="molecule type" value="Genomic_DNA"/>
</dbReference>
<sequence>MSKFDTFFMAVVLWTVVAVLGIELIAGMDVISSGFDTLFASFNTDPESVTISVK</sequence>
<gene>
    <name evidence="2" type="ORF">NVP1169O_38</name>
</gene>
<reference evidence="2 3" key="1">
    <citation type="submission" date="2017-11" db="EMBL/GenBank/DDBJ databases">
        <title>A major lineage of nontailed dsDNA viruses as unrecognized killers of marine bacteria.</title>
        <authorList>
            <person name="Kauffman K.M."/>
            <person name="Hussain F.A."/>
            <person name="Yang J."/>
            <person name="Arevalo P."/>
            <person name="Brown J.M."/>
            <person name="Chang W.K."/>
            <person name="VanInsberghe D."/>
            <person name="Elsherbini J."/>
            <person name="Cutler M.B."/>
            <person name="Kelly L."/>
            <person name="Polz M.F."/>
        </authorList>
    </citation>
    <scope>NUCLEOTIDE SEQUENCE [LARGE SCALE GENOMIC DNA]</scope>
</reference>
<proteinExistence type="predicted"/>
<keyword evidence="1" id="KW-0472">Membrane</keyword>
<keyword evidence="1" id="KW-0812">Transmembrane</keyword>
<organism evidence="2 3">
    <name type="scientific">Vibrio phage 1.169.O._10N.261.52.B1</name>
    <dbReference type="NCBI Taxonomy" id="1881213"/>
    <lineage>
        <taxon>Viruses</taxon>
        <taxon>Duplodnaviria</taxon>
        <taxon>Heunggongvirae</taxon>
        <taxon>Uroviricota</taxon>
        <taxon>Caudoviricetes</taxon>
        <taxon>Schitoviridae</taxon>
        <taxon>Mukerjeevirus</taxon>
        <taxon>Mukerjeevirus mv52B1</taxon>
    </lineage>
</organism>